<proteinExistence type="predicted"/>
<dbReference type="GeneID" id="20221689"/>
<dbReference type="AlphaFoldDB" id="F0XXD7"/>
<reference evidence="2 3" key="1">
    <citation type="journal article" date="2011" name="Proc. Natl. Acad. Sci. U.S.A.">
        <title>Niche of harmful alga Aureococcus anophagefferens revealed through ecogenomics.</title>
        <authorList>
            <person name="Gobler C.J."/>
            <person name="Berry D.L."/>
            <person name="Dyhrman S.T."/>
            <person name="Wilhelm S.W."/>
            <person name="Salamov A."/>
            <person name="Lobanov A.V."/>
            <person name="Zhang Y."/>
            <person name="Collier J.L."/>
            <person name="Wurch L.L."/>
            <person name="Kustka A.B."/>
            <person name="Dill B.D."/>
            <person name="Shah M."/>
            <person name="VerBerkmoes N.C."/>
            <person name="Kuo A."/>
            <person name="Terry A."/>
            <person name="Pangilinan J."/>
            <person name="Lindquist E.A."/>
            <person name="Lucas S."/>
            <person name="Paulsen I.T."/>
            <person name="Hattenrath-Lehmann T.K."/>
            <person name="Talmage S.C."/>
            <person name="Walker E.A."/>
            <person name="Koch F."/>
            <person name="Burson A.M."/>
            <person name="Marcoval M.A."/>
            <person name="Tang Y.Z."/>
            <person name="Lecleir G.R."/>
            <person name="Coyne K.J."/>
            <person name="Berg G.M."/>
            <person name="Bertrand E.M."/>
            <person name="Saito M.A."/>
            <person name="Gladyshev V.N."/>
            <person name="Grigoriev I.V."/>
        </authorList>
    </citation>
    <scope>NUCLEOTIDE SEQUENCE [LARGE SCALE GENOMIC DNA]</scope>
    <source>
        <strain evidence="3">CCMP 1984</strain>
    </source>
</reference>
<gene>
    <name evidence="2" type="ORF">AURANDRAFT_36126</name>
</gene>
<dbReference type="RefSeq" id="XP_009033405.1">
    <property type="nucleotide sequence ID" value="XM_009035157.1"/>
</dbReference>
<evidence type="ECO:0000313" key="2">
    <source>
        <dbReference type="EMBL" id="EGB12365.1"/>
    </source>
</evidence>
<feature type="compositionally biased region" description="Basic and acidic residues" evidence="1">
    <location>
        <begin position="119"/>
        <end position="134"/>
    </location>
</feature>
<dbReference type="InParanoid" id="F0XXD7"/>
<dbReference type="KEGG" id="aaf:AURANDRAFT_36126"/>
<protein>
    <submittedName>
        <fullName evidence="2">Uncharacterized protein</fullName>
    </submittedName>
</protein>
<sequence>LGPRVSLRARTQGRRRAPRRRPQRSSRRANDDGLVPGPRRERGVELLQHPRHADGGDEQPPGLRDAGSEQCGEHGAPHRGHPRARGGEDHGGPGLRDVPDDDVQAAAHGAHRVLRARLPPRDLREPDAHRRAVGGEHPQVLPALREREPHRHHGDVLLGGPQVHVQEDDEEVAALRDDLLPRHARRRRRPRAPQGRAHLRAPDAVRRALRGDLVQRVLPAQGPLVHRPVLQAVALLAVPRRAQPRGGVAPRRLVVWFF</sequence>
<accession>F0XXD7</accession>
<feature type="non-terminal residue" evidence="2">
    <location>
        <position position="1"/>
    </location>
</feature>
<evidence type="ECO:0000256" key="1">
    <source>
        <dbReference type="SAM" id="MobiDB-lite"/>
    </source>
</evidence>
<feature type="compositionally biased region" description="Basic residues" evidence="1">
    <location>
        <begin position="11"/>
        <end position="27"/>
    </location>
</feature>
<feature type="region of interest" description="Disordered" evidence="1">
    <location>
        <begin position="1"/>
        <end position="137"/>
    </location>
</feature>
<name>F0XXD7_AURAN</name>
<dbReference type="EMBL" id="GL833121">
    <property type="protein sequence ID" value="EGB12365.1"/>
    <property type="molecule type" value="Genomic_DNA"/>
</dbReference>
<organism evidence="3">
    <name type="scientific">Aureococcus anophagefferens</name>
    <name type="common">Harmful bloom alga</name>
    <dbReference type="NCBI Taxonomy" id="44056"/>
    <lineage>
        <taxon>Eukaryota</taxon>
        <taxon>Sar</taxon>
        <taxon>Stramenopiles</taxon>
        <taxon>Ochrophyta</taxon>
        <taxon>Pelagophyceae</taxon>
        <taxon>Pelagomonadales</taxon>
        <taxon>Pelagomonadaceae</taxon>
        <taxon>Aureococcus</taxon>
    </lineage>
</organism>
<evidence type="ECO:0000313" key="3">
    <source>
        <dbReference type="Proteomes" id="UP000002729"/>
    </source>
</evidence>
<keyword evidence="3" id="KW-1185">Reference proteome</keyword>
<dbReference type="Proteomes" id="UP000002729">
    <property type="component" value="Unassembled WGS sequence"/>
</dbReference>